<sequence>MKEDGRFVAEMGGKGNVQTIDAIYETLDEKGFDLKKINNPWYFPSISEYSYILERNGFKVDYMVHFDRPTLLDDL</sequence>
<name>A0ABW0VUJ3_9BACL</name>
<dbReference type="EMBL" id="JBHSOW010000018">
    <property type="protein sequence ID" value="MFC5648584.1"/>
    <property type="molecule type" value="Genomic_DNA"/>
</dbReference>
<dbReference type="Proteomes" id="UP001596047">
    <property type="component" value="Unassembled WGS sequence"/>
</dbReference>
<dbReference type="InterPro" id="IPR029063">
    <property type="entry name" value="SAM-dependent_MTases_sf"/>
</dbReference>
<gene>
    <name evidence="1" type="ORF">ACFPYJ_05480</name>
</gene>
<organism evidence="1 2">
    <name type="scientific">Paenibacillus solisilvae</name>
    <dbReference type="NCBI Taxonomy" id="2486751"/>
    <lineage>
        <taxon>Bacteria</taxon>
        <taxon>Bacillati</taxon>
        <taxon>Bacillota</taxon>
        <taxon>Bacilli</taxon>
        <taxon>Bacillales</taxon>
        <taxon>Paenibacillaceae</taxon>
        <taxon>Paenibacillus</taxon>
    </lineage>
</organism>
<dbReference type="Gene3D" id="3.40.50.150">
    <property type="entry name" value="Vaccinia Virus protein VP39"/>
    <property type="match status" value="1"/>
</dbReference>
<dbReference type="RefSeq" id="WP_379187050.1">
    <property type="nucleotide sequence ID" value="NZ_JBHSOW010000018.1"/>
</dbReference>
<evidence type="ECO:0000313" key="1">
    <source>
        <dbReference type="EMBL" id="MFC5648584.1"/>
    </source>
</evidence>
<accession>A0ABW0VUJ3</accession>
<evidence type="ECO:0000313" key="2">
    <source>
        <dbReference type="Proteomes" id="UP001596047"/>
    </source>
</evidence>
<proteinExistence type="predicted"/>
<protein>
    <submittedName>
        <fullName evidence="1">Uncharacterized protein</fullName>
    </submittedName>
</protein>
<keyword evidence="2" id="KW-1185">Reference proteome</keyword>
<comment type="caution">
    <text evidence="1">The sequence shown here is derived from an EMBL/GenBank/DDBJ whole genome shotgun (WGS) entry which is preliminary data.</text>
</comment>
<reference evidence="2" key="1">
    <citation type="journal article" date="2019" name="Int. J. Syst. Evol. Microbiol.">
        <title>The Global Catalogue of Microorganisms (GCM) 10K type strain sequencing project: providing services to taxonomists for standard genome sequencing and annotation.</title>
        <authorList>
            <consortium name="The Broad Institute Genomics Platform"/>
            <consortium name="The Broad Institute Genome Sequencing Center for Infectious Disease"/>
            <person name="Wu L."/>
            <person name="Ma J."/>
        </authorList>
    </citation>
    <scope>NUCLEOTIDE SEQUENCE [LARGE SCALE GENOMIC DNA]</scope>
    <source>
        <strain evidence="2">CGMCC 1.3240</strain>
    </source>
</reference>